<gene>
    <name evidence="1" type="ORF">SAMN06893097_10925</name>
</gene>
<protein>
    <submittedName>
        <fullName evidence="1">Uncharacterized protein</fullName>
    </submittedName>
</protein>
<accession>A0A285EFV7</accession>
<evidence type="ECO:0000313" key="2">
    <source>
        <dbReference type="Proteomes" id="UP000219514"/>
    </source>
</evidence>
<organism evidence="1 2">
    <name type="scientific">Geodermatophilus sabuli</name>
    <dbReference type="NCBI Taxonomy" id="1564158"/>
    <lineage>
        <taxon>Bacteria</taxon>
        <taxon>Bacillati</taxon>
        <taxon>Actinomycetota</taxon>
        <taxon>Actinomycetes</taxon>
        <taxon>Geodermatophilales</taxon>
        <taxon>Geodermatophilaceae</taxon>
        <taxon>Geodermatophilus</taxon>
    </lineage>
</organism>
<evidence type="ECO:0000313" key="1">
    <source>
        <dbReference type="EMBL" id="SNX97945.1"/>
    </source>
</evidence>
<name>A0A285EFV7_9ACTN</name>
<reference evidence="1 2" key="1">
    <citation type="submission" date="2017-09" db="EMBL/GenBank/DDBJ databases">
        <authorList>
            <person name="Ehlers B."/>
            <person name="Leendertz F.H."/>
        </authorList>
    </citation>
    <scope>NUCLEOTIDE SEQUENCE [LARGE SCALE GENOMIC DNA]</scope>
    <source>
        <strain evidence="1 2">DSM 46844</strain>
    </source>
</reference>
<dbReference type="RefSeq" id="WP_097207905.1">
    <property type="nucleotide sequence ID" value="NZ_JACHXB010000001.1"/>
</dbReference>
<dbReference type="EMBL" id="OBDO01000009">
    <property type="protein sequence ID" value="SNX97945.1"/>
    <property type="molecule type" value="Genomic_DNA"/>
</dbReference>
<dbReference type="AlphaFoldDB" id="A0A285EFV7"/>
<proteinExistence type="predicted"/>
<dbReference type="Proteomes" id="UP000219514">
    <property type="component" value="Unassembled WGS sequence"/>
</dbReference>
<keyword evidence="2" id="KW-1185">Reference proteome</keyword>
<sequence length="89" mass="9587">MTVRPTIDPGQHDALPEHAVYGDPWPLLSARCRLLDALDLAEHAASVVATRRGELSAPLREALRFHSIHLSLTADALSATLANEPGADR</sequence>